<dbReference type="InterPro" id="IPR018060">
    <property type="entry name" value="HTH_AraC"/>
</dbReference>
<evidence type="ECO:0000313" key="7">
    <source>
        <dbReference type="Proteomes" id="UP000323671"/>
    </source>
</evidence>
<dbReference type="PROSITE" id="PS01124">
    <property type="entry name" value="HTH_ARAC_FAMILY_2"/>
    <property type="match status" value="1"/>
</dbReference>
<keyword evidence="1" id="KW-0805">Transcription regulation</keyword>
<evidence type="ECO:0000256" key="3">
    <source>
        <dbReference type="ARBA" id="ARBA00023163"/>
    </source>
</evidence>
<keyword evidence="2" id="KW-0238">DNA-binding</keyword>
<dbReference type="InterPro" id="IPR050908">
    <property type="entry name" value="SmbC-like"/>
</dbReference>
<dbReference type="Gene3D" id="3.20.80.10">
    <property type="entry name" value="Regulatory factor, effector binding domain"/>
    <property type="match status" value="1"/>
</dbReference>
<protein>
    <submittedName>
        <fullName evidence="6">AraC family transcriptional regulator</fullName>
    </submittedName>
</protein>
<keyword evidence="3" id="KW-0804">Transcription</keyword>
<feature type="domain" description="HTH araC/xylS-type" evidence="5">
    <location>
        <begin position="26"/>
        <end position="125"/>
    </location>
</feature>
<gene>
    <name evidence="6" type="ORF">OTERR_00060</name>
</gene>
<dbReference type="RefSeq" id="WP_223115967.1">
    <property type="nucleotide sequence ID" value="NZ_CP022579.1"/>
</dbReference>
<dbReference type="InterPro" id="IPR009057">
    <property type="entry name" value="Homeodomain-like_sf"/>
</dbReference>
<dbReference type="InterPro" id="IPR029442">
    <property type="entry name" value="GyrI-like"/>
</dbReference>
<dbReference type="AlphaFoldDB" id="A0A5C1E3K6"/>
<evidence type="ECO:0000256" key="2">
    <source>
        <dbReference type="ARBA" id="ARBA00023125"/>
    </source>
</evidence>
<sequence>MTFQSNGASSGADSRHSWREYAQRMNRVIDHIDRHLAGTVDLASIADVANFSPYHFHRLFLAWMGETLGDYVRRRRLEAGALMLNHQRHTPVLNIALDVGFGSSEAFSRAFKQHFGMTPSDWRRSAPARREASLAARRNLDQVESKRDQVPGEGTGHDGEPLFKEPIMNVTIATLSPVRVAYMRHIGPYGPSISRFWQEQFLPWRHANGLERASCYGIGYDDPDVTPPGKCRYDACVVVPEDFVAHAPVSIATLPGGRYAVADFRGDGPAIGGAWTELLRRWLPSSGMQPDSRPFFEYYPADAYYDAVSGVMECQLCVPVRPL</sequence>
<dbReference type="Pfam" id="PF06445">
    <property type="entry name" value="GyrI-like"/>
    <property type="match status" value="1"/>
</dbReference>
<dbReference type="InterPro" id="IPR011256">
    <property type="entry name" value="Reg_factor_effector_dom_sf"/>
</dbReference>
<dbReference type="PANTHER" id="PTHR40055">
    <property type="entry name" value="TRANSCRIPTIONAL REGULATOR YGIV-RELATED"/>
    <property type="match status" value="1"/>
</dbReference>
<proteinExistence type="predicted"/>
<dbReference type="GO" id="GO:0003700">
    <property type="term" value="F:DNA-binding transcription factor activity"/>
    <property type="evidence" value="ECO:0007669"/>
    <property type="project" value="InterPro"/>
</dbReference>
<reference evidence="6 7" key="1">
    <citation type="submission" date="2017-07" db="EMBL/GenBank/DDBJ databases">
        <title>Complete genome sequence of Oryzomicrobium terrae TPP412.</title>
        <authorList>
            <person name="Chiu L.-W."/>
            <person name="Lo K.-J."/>
            <person name="Tsai Y.-M."/>
            <person name="Lin S.-S."/>
            <person name="Kuo C.-H."/>
            <person name="Liu C.-T."/>
        </authorList>
    </citation>
    <scope>NUCLEOTIDE SEQUENCE [LARGE SCALE GENOMIC DNA]</scope>
    <source>
        <strain evidence="6 7">TPP412</strain>
    </source>
</reference>
<dbReference type="KEGG" id="otr:OTERR_00060"/>
<dbReference type="SMART" id="SM00871">
    <property type="entry name" value="AraC_E_bind"/>
    <property type="match status" value="1"/>
</dbReference>
<name>A0A5C1E3K6_9RHOO</name>
<dbReference type="Proteomes" id="UP000323671">
    <property type="component" value="Chromosome"/>
</dbReference>
<evidence type="ECO:0000313" key="6">
    <source>
        <dbReference type="EMBL" id="QEL63482.1"/>
    </source>
</evidence>
<dbReference type="PRINTS" id="PR00032">
    <property type="entry name" value="HTHARAC"/>
</dbReference>
<dbReference type="InterPro" id="IPR010499">
    <property type="entry name" value="AraC_E-bd"/>
</dbReference>
<accession>A0A5C1E3K6</accession>
<dbReference type="Pfam" id="PF12833">
    <property type="entry name" value="HTH_18"/>
    <property type="match status" value="1"/>
</dbReference>
<dbReference type="PANTHER" id="PTHR40055:SF1">
    <property type="entry name" value="TRANSCRIPTIONAL REGULATOR YGIV-RELATED"/>
    <property type="match status" value="1"/>
</dbReference>
<keyword evidence="7" id="KW-1185">Reference proteome</keyword>
<dbReference type="EMBL" id="CP022579">
    <property type="protein sequence ID" value="QEL63482.1"/>
    <property type="molecule type" value="Genomic_DNA"/>
</dbReference>
<dbReference type="PROSITE" id="PS00041">
    <property type="entry name" value="HTH_ARAC_FAMILY_1"/>
    <property type="match status" value="1"/>
</dbReference>
<evidence type="ECO:0000256" key="4">
    <source>
        <dbReference type="SAM" id="MobiDB-lite"/>
    </source>
</evidence>
<dbReference type="InterPro" id="IPR018062">
    <property type="entry name" value="HTH_AraC-typ_CS"/>
</dbReference>
<feature type="region of interest" description="Disordered" evidence="4">
    <location>
        <begin position="138"/>
        <end position="161"/>
    </location>
</feature>
<dbReference type="Gene3D" id="1.10.10.60">
    <property type="entry name" value="Homeodomain-like"/>
    <property type="match status" value="2"/>
</dbReference>
<dbReference type="InterPro" id="IPR020449">
    <property type="entry name" value="Tscrpt_reg_AraC-type_HTH"/>
</dbReference>
<dbReference type="SUPFAM" id="SSF55136">
    <property type="entry name" value="Probable bacterial effector-binding domain"/>
    <property type="match status" value="1"/>
</dbReference>
<dbReference type="GO" id="GO:0043565">
    <property type="term" value="F:sequence-specific DNA binding"/>
    <property type="evidence" value="ECO:0007669"/>
    <property type="project" value="InterPro"/>
</dbReference>
<organism evidence="6 7">
    <name type="scientific">Oryzomicrobium terrae</name>
    <dbReference type="NCBI Taxonomy" id="1735038"/>
    <lineage>
        <taxon>Bacteria</taxon>
        <taxon>Pseudomonadati</taxon>
        <taxon>Pseudomonadota</taxon>
        <taxon>Betaproteobacteria</taxon>
        <taxon>Rhodocyclales</taxon>
        <taxon>Rhodocyclaceae</taxon>
        <taxon>Oryzomicrobium</taxon>
    </lineage>
</organism>
<evidence type="ECO:0000259" key="5">
    <source>
        <dbReference type="PROSITE" id="PS01124"/>
    </source>
</evidence>
<dbReference type="SMART" id="SM00342">
    <property type="entry name" value="HTH_ARAC"/>
    <property type="match status" value="1"/>
</dbReference>
<dbReference type="SUPFAM" id="SSF46689">
    <property type="entry name" value="Homeodomain-like"/>
    <property type="match status" value="2"/>
</dbReference>
<evidence type="ECO:0000256" key="1">
    <source>
        <dbReference type="ARBA" id="ARBA00023015"/>
    </source>
</evidence>